<dbReference type="Pfam" id="PF03972">
    <property type="entry name" value="MmgE_PrpD_N"/>
    <property type="match status" value="1"/>
</dbReference>
<feature type="domain" description="MmgE/PrpD N-terminal" evidence="2">
    <location>
        <begin position="4"/>
        <end position="210"/>
    </location>
</feature>
<comment type="similarity">
    <text evidence="1">Belongs to the PrpD family.</text>
</comment>
<proteinExistence type="inferred from homology"/>
<name>A0A6G6WDA5_9ACTN</name>
<dbReference type="AlphaFoldDB" id="A0A6G6WDA5"/>
<dbReference type="RefSeq" id="WP_165232211.1">
    <property type="nucleotide sequence ID" value="NZ_CP049257.1"/>
</dbReference>
<dbReference type="KEGG" id="nano:G5V58_10835"/>
<dbReference type="GO" id="GO:0016829">
    <property type="term" value="F:lyase activity"/>
    <property type="evidence" value="ECO:0007669"/>
    <property type="project" value="InterPro"/>
</dbReference>
<dbReference type="InterPro" id="IPR042183">
    <property type="entry name" value="MmgE/PrpD_sf_1"/>
</dbReference>
<sequence length="421" mass="42332">MADPAVRRKATLVLVDDLAGGLAATAHPEVSAFAHRTGHRTGGEATVLAGGRGSRERAAAANAVAIGWDELDGGYRPAPCHGGLYAVPAALAEAEATGARVDDLLSALVVGYELAAAVAEAFPPAPALELHPHAALAPVGAAAAVTWLRTRSSAAVLAAGDAAITLGARGPFQHATRGLLVRNVWAGAGAQQGFLAADAAGAGLGADAGALLDVLAPRTPFVDALPDTDWAVLAAYHKTYAACQYAHAAIEAALALAATVRPEDVREVAVETHPLALALEGTAPQTVLAGKFSVPHAVAAVLVAGRADPDVFGAELLHHPAVAALRTATSLGPLQPLPAPPHDRAARVTVHLVGGGVRTETCLSAKGSPDRPLSEADVLDKAGRLTTGVAPGFVGEATRTLSGVRGDVTAGDWLRSLIAPA</sequence>
<dbReference type="Gene3D" id="1.10.4100.10">
    <property type="entry name" value="2-methylcitrate dehydratase PrpD"/>
    <property type="match status" value="1"/>
</dbReference>
<dbReference type="Pfam" id="PF19305">
    <property type="entry name" value="MmgE_PrpD_C"/>
    <property type="match status" value="1"/>
</dbReference>
<evidence type="ECO:0000259" key="2">
    <source>
        <dbReference type="Pfam" id="PF03972"/>
    </source>
</evidence>
<dbReference type="Proteomes" id="UP000502996">
    <property type="component" value="Chromosome"/>
</dbReference>
<evidence type="ECO:0000259" key="3">
    <source>
        <dbReference type="Pfam" id="PF19305"/>
    </source>
</evidence>
<dbReference type="PANTHER" id="PTHR16943">
    <property type="entry name" value="2-METHYLCITRATE DEHYDRATASE-RELATED"/>
    <property type="match status" value="1"/>
</dbReference>
<reference evidence="4 5" key="1">
    <citation type="submission" date="2020-02" db="EMBL/GenBank/DDBJ databases">
        <title>Full genome sequence of Nocardioides sp. R-3366.</title>
        <authorList>
            <person name="Im W.-T."/>
        </authorList>
    </citation>
    <scope>NUCLEOTIDE SEQUENCE [LARGE SCALE GENOMIC DNA]</scope>
    <source>
        <strain evidence="4 5">R-3366</strain>
    </source>
</reference>
<evidence type="ECO:0000313" key="4">
    <source>
        <dbReference type="EMBL" id="QIG43186.1"/>
    </source>
</evidence>
<dbReference type="InterPro" id="IPR045337">
    <property type="entry name" value="MmgE_PrpD_C"/>
</dbReference>
<feature type="domain" description="MmgE/PrpD C-terminal" evidence="3">
    <location>
        <begin position="240"/>
        <end position="391"/>
    </location>
</feature>
<dbReference type="InterPro" id="IPR005656">
    <property type="entry name" value="MmgE_PrpD"/>
</dbReference>
<dbReference type="Gene3D" id="3.30.1330.120">
    <property type="entry name" value="2-methylcitrate dehydratase PrpD"/>
    <property type="match status" value="1"/>
</dbReference>
<dbReference type="InterPro" id="IPR036148">
    <property type="entry name" value="MmgE/PrpD_sf"/>
</dbReference>
<gene>
    <name evidence="4" type="ORF">G5V58_10835</name>
</gene>
<organism evidence="4 5">
    <name type="scientific">Nocardioides anomalus</name>
    <dbReference type="NCBI Taxonomy" id="2712223"/>
    <lineage>
        <taxon>Bacteria</taxon>
        <taxon>Bacillati</taxon>
        <taxon>Actinomycetota</taxon>
        <taxon>Actinomycetes</taxon>
        <taxon>Propionibacteriales</taxon>
        <taxon>Nocardioidaceae</taxon>
        <taxon>Nocardioides</taxon>
    </lineage>
</organism>
<dbReference type="InterPro" id="IPR045336">
    <property type="entry name" value="MmgE_PrpD_N"/>
</dbReference>
<keyword evidence="5" id="KW-1185">Reference proteome</keyword>
<accession>A0A6G6WDA5</accession>
<evidence type="ECO:0000256" key="1">
    <source>
        <dbReference type="ARBA" id="ARBA00006174"/>
    </source>
</evidence>
<protein>
    <submittedName>
        <fullName evidence="4">MmgE/PrpD family protein</fullName>
    </submittedName>
</protein>
<evidence type="ECO:0000313" key="5">
    <source>
        <dbReference type="Proteomes" id="UP000502996"/>
    </source>
</evidence>
<dbReference type="InterPro" id="IPR042188">
    <property type="entry name" value="MmgE/PrpD_sf_2"/>
</dbReference>
<dbReference type="PANTHER" id="PTHR16943:SF8">
    <property type="entry name" value="2-METHYLCITRATE DEHYDRATASE"/>
    <property type="match status" value="1"/>
</dbReference>
<dbReference type="SUPFAM" id="SSF103378">
    <property type="entry name" value="2-methylcitrate dehydratase PrpD"/>
    <property type="match status" value="1"/>
</dbReference>
<dbReference type="EMBL" id="CP049257">
    <property type="protein sequence ID" value="QIG43186.1"/>
    <property type="molecule type" value="Genomic_DNA"/>
</dbReference>